<accession>A0AAD5UJJ6</accession>
<gene>
    <name evidence="1" type="ORF">HK103_001939</name>
</gene>
<keyword evidence="2" id="KW-1185">Reference proteome</keyword>
<evidence type="ECO:0008006" key="3">
    <source>
        <dbReference type="Google" id="ProtNLM"/>
    </source>
</evidence>
<protein>
    <recommendedName>
        <fullName evidence="3">Sec1 family protein</fullName>
    </recommendedName>
</protein>
<proteinExistence type="predicted"/>
<name>A0AAD5UJJ6_9FUNG</name>
<dbReference type="EMBL" id="JADGKB010000016">
    <property type="protein sequence ID" value="KAJ3259678.1"/>
    <property type="molecule type" value="Genomic_DNA"/>
</dbReference>
<reference evidence="1" key="1">
    <citation type="submission" date="2020-05" db="EMBL/GenBank/DDBJ databases">
        <title>Phylogenomic resolution of chytrid fungi.</title>
        <authorList>
            <person name="Stajich J.E."/>
            <person name="Amses K."/>
            <person name="Simmons R."/>
            <person name="Seto K."/>
            <person name="Myers J."/>
            <person name="Bonds A."/>
            <person name="Quandt C.A."/>
            <person name="Barry K."/>
            <person name="Liu P."/>
            <person name="Grigoriev I."/>
            <person name="Longcore J.E."/>
            <person name="James T.Y."/>
        </authorList>
    </citation>
    <scope>NUCLEOTIDE SEQUENCE</scope>
    <source>
        <strain evidence="1">PLAUS21</strain>
    </source>
</reference>
<dbReference type="Proteomes" id="UP001210925">
    <property type="component" value="Unassembled WGS sequence"/>
</dbReference>
<comment type="caution">
    <text evidence="1">The sequence shown here is derived from an EMBL/GenBank/DDBJ whole genome shotgun (WGS) entry which is preliminary data.</text>
</comment>
<evidence type="ECO:0000313" key="1">
    <source>
        <dbReference type="EMBL" id="KAJ3259678.1"/>
    </source>
</evidence>
<dbReference type="AlphaFoldDB" id="A0AAD5UJJ6"/>
<dbReference type="SUPFAM" id="SSF56815">
    <property type="entry name" value="Sec1/munc18-like (SM) proteins"/>
    <property type="match status" value="1"/>
</dbReference>
<sequence>MNLDFESSKIYVDEKSLQILKYTKYKAILVNALPLNQLRSSENLILFISSHLSSVSKELLELRTKRLSIITFISEYSHLNTLDESLTGRWNVETDTYFEAVKTALSKTNEYVDIHYFSPAIWFSKNSFVLNSNVFPIFNEIDVHVELSDLLDFMNIKEVNDFSNKTVYYLGTTSERIAKSLVNYSADCKRMSSDKQMALVLIDRTVDLDLRSDNLLDLIHDIFPRKDIQVQVPCELLLSKYDEDADAVFTTCHGMDQHTMFIIDSLLNVDDEFEFVQNQLQEFLFNIGEQEYKDLECLVDHEPFLVLLAAIIDAKKNQNLELKRLDDILTTDSYMYQLIDLLKSKRFKIRDLLLLTMRMYNISKEEIDPYLEETLKKEFVVQMTADPQKRKATFMWIQKVFQQFHKIRSNFTKRDIIKGLFEQSLFKCASSSWIKRNVFDFQKIMVFYVGGYRHNEVKILTSKGREYGHELIIGGSGLVANDTLMQQILKSK</sequence>
<dbReference type="InterPro" id="IPR036045">
    <property type="entry name" value="Sec1-like_sf"/>
</dbReference>
<organism evidence="1 2">
    <name type="scientific">Boothiomyces macroporosus</name>
    <dbReference type="NCBI Taxonomy" id="261099"/>
    <lineage>
        <taxon>Eukaryota</taxon>
        <taxon>Fungi</taxon>
        <taxon>Fungi incertae sedis</taxon>
        <taxon>Chytridiomycota</taxon>
        <taxon>Chytridiomycota incertae sedis</taxon>
        <taxon>Chytridiomycetes</taxon>
        <taxon>Rhizophydiales</taxon>
        <taxon>Terramycetaceae</taxon>
        <taxon>Boothiomyces</taxon>
    </lineage>
</organism>
<evidence type="ECO:0000313" key="2">
    <source>
        <dbReference type="Proteomes" id="UP001210925"/>
    </source>
</evidence>